<proteinExistence type="predicted"/>
<evidence type="ECO:0000259" key="1">
    <source>
        <dbReference type="Pfam" id="PF09331"/>
    </source>
</evidence>
<organism evidence="2 3">
    <name type="scientific">Solanum pinnatisectum</name>
    <name type="common">tansyleaf nightshade</name>
    <dbReference type="NCBI Taxonomy" id="50273"/>
    <lineage>
        <taxon>Eukaryota</taxon>
        <taxon>Viridiplantae</taxon>
        <taxon>Streptophyta</taxon>
        <taxon>Embryophyta</taxon>
        <taxon>Tracheophyta</taxon>
        <taxon>Spermatophyta</taxon>
        <taxon>Magnoliopsida</taxon>
        <taxon>eudicotyledons</taxon>
        <taxon>Gunneridae</taxon>
        <taxon>Pentapetalae</taxon>
        <taxon>asterids</taxon>
        <taxon>lamiids</taxon>
        <taxon>Solanales</taxon>
        <taxon>Solanaceae</taxon>
        <taxon>Solanoideae</taxon>
        <taxon>Solaneae</taxon>
        <taxon>Solanum</taxon>
    </lineage>
</organism>
<dbReference type="Pfam" id="PF09331">
    <property type="entry name" value="DUF1985"/>
    <property type="match status" value="1"/>
</dbReference>
<evidence type="ECO:0000313" key="3">
    <source>
        <dbReference type="Proteomes" id="UP001311915"/>
    </source>
</evidence>
<reference evidence="2 3" key="1">
    <citation type="submission" date="2023-10" db="EMBL/GenBank/DDBJ databases">
        <title>Genome-Wide Identification Analysis in wild type Solanum Pinnatisectum Reveals Some Genes Defensing Phytophthora Infestans.</title>
        <authorList>
            <person name="Sun C."/>
        </authorList>
    </citation>
    <scope>NUCLEOTIDE SEQUENCE [LARGE SCALE GENOMIC DNA]</scope>
    <source>
        <strain evidence="2">LQN</strain>
        <tissue evidence="2">Leaf</tissue>
    </source>
</reference>
<comment type="caution">
    <text evidence="2">The sequence shown here is derived from an EMBL/GenBank/DDBJ whole genome shotgun (WGS) entry which is preliminary data.</text>
</comment>
<feature type="domain" description="DUF1985" evidence="1">
    <location>
        <begin position="3"/>
        <end position="90"/>
    </location>
</feature>
<name>A0AAV9KLQ8_9SOLN</name>
<gene>
    <name evidence="2" type="ORF">R3W88_019401</name>
</gene>
<sequence>MFIFNLNGKELQFGLSEFRVITGFKCGGCMGFDHDPNSTSKLLFRYFPNAIDKVLEADFIRLFKEDGLILEEDYFDMSRIYLISTYILSSPPM</sequence>
<dbReference type="EMBL" id="JAWPEI010000010">
    <property type="protein sequence ID" value="KAK4713494.1"/>
    <property type="molecule type" value="Genomic_DNA"/>
</dbReference>
<keyword evidence="3" id="KW-1185">Reference proteome</keyword>
<evidence type="ECO:0000313" key="2">
    <source>
        <dbReference type="EMBL" id="KAK4713494.1"/>
    </source>
</evidence>
<dbReference type="Proteomes" id="UP001311915">
    <property type="component" value="Unassembled WGS sequence"/>
</dbReference>
<protein>
    <recommendedName>
        <fullName evidence="1">DUF1985 domain-containing protein</fullName>
    </recommendedName>
</protein>
<dbReference type="AlphaFoldDB" id="A0AAV9KLQ8"/>
<accession>A0AAV9KLQ8</accession>
<dbReference type="InterPro" id="IPR015410">
    <property type="entry name" value="DUF1985"/>
</dbReference>